<dbReference type="Gene3D" id="3.40.50.300">
    <property type="entry name" value="P-loop containing nucleotide triphosphate hydrolases"/>
    <property type="match status" value="1"/>
</dbReference>
<dbReference type="CDD" id="cd18140">
    <property type="entry name" value="HLD_clamp_RFC"/>
    <property type="match status" value="1"/>
</dbReference>
<feature type="compositionally biased region" description="Polar residues" evidence="8">
    <location>
        <begin position="1"/>
        <end position="14"/>
    </location>
</feature>
<feature type="region of interest" description="Disordered" evidence="8">
    <location>
        <begin position="423"/>
        <end position="490"/>
    </location>
</feature>
<dbReference type="GO" id="GO:0006260">
    <property type="term" value="P:DNA replication"/>
    <property type="evidence" value="ECO:0007669"/>
    <property type="project" value="UniProtKB-UniRule"/>
</dbReference>
<evidence type="ECO:0000313" key="11">
    <source>
        <dbReference type="Proteomes" id="UP001596445"/>
    </source>
</evidence>
<evidence type="ECO:0000256" key="7">
    <source>
        <dbReference type="HAMAP-Rule" id="MF_01508"/>
    </source>
</evidence>
<dbReference type="InterPro" id="IPR027417">
    <property type="entry name" value="P-loop_NTPase"/>
</dbReference>
<comment type="similarity">
    <text evidence="1 7">Belongs to the activator 1 small subunits family. RfcL subfamily.</text>
</comment>
<dbReference type="PANTHER" id="PTHR23389:SF6">
    <property type="entry name" value="REPLICATION FACTOR C SUBUNIT 1"/>
    <property type="match status" value="1"/>
</dbReference>
<dbReference type="Gene3D" id="1.10.8.60">
    <property type="match status" value="1"/>
</dbReference>
<dbReference type="GO" id="GO:0003689">
    <property type="term" value="F:DNA clamp loader activity"/>
    <property type="evidence" value="ECO:0007669"/>
    <property type="project" value="UniProtKB-UniRule"/>
</dbReference>
<dbReference type="NCBIfam" id="NF003229">
    <property type="entry name" value="PRK04195.1-5"/>
    <property type="match status" value="1"/>
</dbReference>
<evidence type="ECO:0000256" key="5">
    <source>
        <dbReference type="ARBA" id="ARBA00022840"/>
    </source>
</evidence>
<evidence type="ECO:0000256" key="8">
    <source>
        <dbReference type="SAM" id="MobiDB-lite"/>
    </source>
</evidence>
<accession>A0ABD5W0K6</accession>
<evidence type="ECO:0000256" key="1">
    <source>
        <dbReference type="ARBA" id="ARBA00006878"/>
    </source>
</evidence>
<dbReference type="InterPro" id="IPR023935">
    <property type="entry name" value="Rep_factor-C_lsu"/>
</dbReference>
<dbReference type="Pfam" id="PF21960">
    <property type="entry name" value="RCF1-5-like_lid"/>
    <property type="match status" value="1"/>
</dbReference>
<gene>
    <name evidence="7" type="primary">rfcL</name>
    <name evidence="10" type="ORF">ACFQQG_13770</name>
</gene>
<dbReference type="InterPro" id="IPR003959">
    <property type="entry name" value="ATPase_AAA_core"/>
</dbReference>
<feature type="binding site" evidence="7">
    <location>
        <begin position="44"/>
        <end position="51"/>
    </location>
    <ligand>
        <name>ATP</name>
        <dbReference type="ChEBI" id="CHEBI:30616"/>
    </ligand>
</feature>
<keyword evidence="11" id="KW-1185">Reference proteome</keyword>
<feature type="compositionally biased region" description="Polar residues" evidence="8">
    <location>
        <begin position="456"/>
        <end position="467"/>
    </location>
</feature>
<feature type="domain" description="AAA+ ATPase" evidence="9">
    <location>
        <begin position="36"/>
        <end position="160"/>
    </location>
</feature>
<evidence type="ECO:0000313" key="10">
    <source>
        <dbReference type="EMBL" id="MFC7059053.1"/>
    </source>
</evidence>
<dbReference type="RefSeq" id="WP_267161778.1">
    <property type="nucleotide sequence ID" value="NZ_CP112972.1"/>
</dbReference>
<dbReference type="NCBIfam" id="NF003228">
    <property type="entry name" value="PRK04195.1-4"/>
    <property type="match status" value="1"/>
</dbReference>
<organism evidence="10 11">
    <name type="scientific">Halovenus salina</name>
    <dbReference type="NCBI Taxonomy" id="1510225"/>
    <lineage>
        <taxon>Archaea</taxon>
        <taxon>Methanobacteriati</taxon>
        <taxon>Methanobacteriota</taxon>
        <taxon>Stenosarchaea group</taxon>
        <taxon>Halobacteria</taxon>
        <taxon>Halobacteriales</taxon>
        <taxon>Haloarculaceae</taxon>
        <taxon>Halovenus</taxon>
    </lineage>
</organism>
<dbReference type="InterPro" id="IPR047854">
    <property type="entry name" value="RFC_lid"/>
</dbReference>
<proteinExistence type="inferred from homology"/>
<reference evidence="10 11" key="1">
    <citation type="journal article" date="2019" name="Int. J. Syst. Evol. Microbiol.">
        <title>The Global Catalogue of Microorganisms (GCM) 10K type strain sequencing project: providing services to taxonomists for standard genome sequencing and annotation.</title>
        <authorList>
            <consortium name="The Broad Institute Genomics Platform"/>
            <consortium name="The Broad Institute Genome Sequencing Center for Infectious Disease"/>
            <person name="Wu L."/>
            <person name="Ma J."/>
        </authorList>
    </citation>
    <scope>NUCLEOTIDE SEQUENCE [LARGE SCALE GENOMIC DNA]</scope>
    <source>
        <strain evidence="10 11">JCM 30072</strain>
    </source>
</reference>
<keyword evidence="5 7" id="KW-0067">ATP-binding</keyword>
<keyword evidence="4 7" id="KW-0547">Nucleotide-binding</keyword>
<comment type="caution">
    <text evidence="10">The sequence shown here is derived from an EMBL/GenBank/DDBJ whole genome shotgun (WGS) entry which is preliminary data.</text>
</comment>
<evidence type="ECO:0000256" key="6">
    <source>
        <dbReference type="ARBA" id="ARBA00032141"/>
    </source>
</evidence>
<comment type="subunit">
    <text evidence="7">Heteromultimer composed of small subunits (RfcS) and large subunits (RfcL).</text>
</comment>
<evidence type="ECO:0000256" key="3">
    <source>
        <dbReference type="ARBA" id="ARBA00022705"/>
    </source>
</evidence>
<evidence type="ECO:0000259" key="9">
    <source>
        <dbReference type="SMART" id="SM00382"/>
    </source>
</evidence>
<evidence type="ECO:0000256" key="2">
    <source>
        <dbReference type="ARBA" id="ARBA00014793"/>
    </source>
</evidence>
<name>A0ABD5W0K6_9EURY</name>
<dbReference type="Pfam" id="PF00004">
    <property type="entry name" value="AAA"/>
    <property type="match status" value="1"/>
</dbReference>
<dbReference type="PANTHER" id="PTHR23389">
    <property type="entry name" value="CHROMOSOME TRANSMISSION FIDELITY FACTOR 18"/>
    <property type="match status" value="1"/>
</dbReference>
<dbReference type="SMART" id="SM00382">
    <property type="entry name" value="AAA"/>
    <property type="match status" value="1"/>
</dbReference>
<dbReference type="Proteomes" id="UP001596445">
    <property type="component" value="Unassembled WGS sequence"/>
</dbReference>
<dbReference type="EMBL" id="JBHSZI010000001">
    <property type="protein sequence ID" value="MFC7059053.1"/>
    <property type="molecule type" value="Genomic_DNA"/>
</dbReference>
<dbReference type="GeneID" id="76631133"/>
<dbReference type="SUPFAM" id="SSF52540">
    <property type="entry name" value="P-loop containing nucleoside triphosphate hydrolases"/>
    <property type="match status" value="1"/>
</dbReference>
<dbReference type="CDD" id="cd00009">
    <property type="entry name" value="AAA"/>
    <property type="match status" value="1"/>
</dbReference>
<comment type="function">
    <text evidence="7">Part of the RFC clamp loader complex which loads the PCNA sliding clamp onto DNA.</text>
</comment>
<evidence type="ECO:0000256" key="4">
    <source>
        <dbReference type="ARBA" id="ARBA00022741"/>
    </source>
</evidence>
<dbReference type="GO" id="GO:0005524">
    <property type="term" value="F:ATP binding"/>
    <property type="evidence" value="ECO:0007669"/>
    <property type="project" value="UniProtKB-UniRule"/>
</dbReference>
<protein>
    <recommendedName>
        <fullName evidence="2 7">Replication factor C large subunit</fullName>
        <shortName evidence="7">RFC large subunit</shortName>
    </recommendedName>
    <alternativeName>
        <fullName evidence="6 7">Clamp loader large subunit</fullName>
    </alternativeName>
</protein>
<dbReference type="AlphaFoldDB" id="A0ABD5W0K6"/>
<dbReference type="InterPro" id="IPR003593">
    <property type="entry name" value="AAA+_ATPase"/>
</dbReference>
<dbReference type="NCBIfam" id="NF003231">
    <property type="entry name" value="PRK04195.2-1"/>
    <property type="match status" value="1"/>
</dbReference>
<keyword evidence="3 7" id="KW-0235">DNA replication</keyword>
<feature type="region of interest" description="Disordered" evidence="8">
    <location>
        <begin position="1"/>
        <end position="21"/>
    </location>
</feature>
<sequence>MTDWTETYRPSSLSELRGNDSARDDLQEWADGWEDHHEAVVIYGPPGVGKTSAAHALAADKGWPTIELNASDTRTKDVIERVAGEAAKSGTLGAGGGGRRLVIMDEADNIHGNADRGGSRAVTSLVKEANQPMILIANDYYEMSNGLRNACEDIEFRSVSKRSIRPVLRDICRKEDVEFESDALEAIAEMNSGDLRGAINDLQALAEGRDRIVADDVVTGERDTTTGVFDYLDTVIKEAGPQEALQASYDVDETPDDLINWIEDNVPKDYHGEELAVAYGFLSNADRWLGRVRATQNYSFWRYAGDNMTAGVAAARREPKGGWTRYSPPSYWSKLGRSRGTRDKRDYIARKIAEANGTSMSTARREIMPHLAAMTHHCKNRELTVAMTARYELEAEHISFITGSGEDTNKVQSIVDDAEQLREERATEGTGGAFDPGESTDKASIDEPTEADDQTAETVDTNASTAESVDTDASTAESDDDSQAGLSDFM</sequence>
<dbReference type="HAMAP" id="MF_01508">
    <property type="entry name" value="RfcL"/>
    <property type="match status" value="1"/>
</dbReference>